<dbReference type="OrthoDB" id="8608526at2759"/>
<evidence type="ECO:0000256" key="3">
    <source>
        <dbReference type="ARBA" id="ARBA00022729"/>
    </source>
</evidence>
<dbReference type="InterPro" id="IPR013783">
    <property type="entry name" value="Ig-like_fold"/>
</dbReference>
<evidence type="ECO:0000256" key="1">
    <source>
        <dbReference type="ARBA" id="ARBA00004479"/>
    </source>
</evidence>
<reference evidence="12" key="1">
    <citation type="submission" date="2025-08" db="UniProtKB">
        <authorList>
            <consortium name="RefSeq"/>
        </authorList>
    </citation>
    <scope>IDENTIFICATION</scope>
</reference>
<comment type="subcellular location">
    <subcellularLocation>
        <location evidence="1">Membrane</location>
        <topology evidence="1">Single-pass type I membrane protein</topology>
    </subcellularLocation>
</comment>
<keyword evidence="4 8" id="KW-1133">Transmembrane helix</keyword>
<keyword evidence="7" id="KW-0325">Glycoprotein</keyword>
<dbReference type="Gene3D" id="2.60.40.10">
    <property type="entry name" value="Immunoglobulins"/>
    <property type="match status" value="4"/>
</dbReference>
<evidence type="ECO:0000256" key="7">
    <source>
        <dbReference type="ARBA" id="ARBA00023180"/>
    </source>
</evidence>
<accession>A0A6P8FW93</accession>
<evidence type="ECO:0000256" key="5">
    <source>
        <dbReference type="ARBA" id="ARBA00023136"/>
    </source>
</evidence>
<keyword evidence="2 8" id="KW-0812">Transmembrane</keyword>
<evidence type="ECO:0000256" key="4">
    <source>
        <dbReference type="ARBA" id="ARBA00022989"/>
    </source>
</evidence>
<dbReference type="RefSeq" id="XP_031430949.1">
    <property type="nucleotide sequence ID" value="XM_031575089.2"/>
</dbReference>
<dbReference type="Pfam" id="PF09067">
    <property type="entry name" value="EpoR_lig-bind"/>
    <property type="match status" value="1"/>
</dbReference>
<protein>
    <submittedName>
        <fullName evidence="12">Thrombopoietin receptor isoform X1</fullName>
    </submittedName>
</protein>
<dbReference type="InterPro" id="IPR015152">
    <property type="entry name" value="Growth/epo_recpt_lig-bind"/>
</dbReference>
<dbReference type="AlphaFoldDB" id="A0A6P8FW93"/>
<name>A0A6P8FW93_CLUHA</name>
<dbReference type="GO" id="GO:0009897">
    <property type="term" value="C:external side of plasma membrane"/>
    <property type="evidence" value="ECO:0007669"/>
    <property type="project" value="TreeGrafter"/>
</dbReference>
<dbReference type="GO" id="GO:0004896">
    <property type="term" value="F:cytokine receptor activity"/>
    <property type="evidence" value="ECO:0007669"/>
    <property type="project" value="TreeGrafter"/>
</dbReference>
<evidence type="ECO:0000259" key="10">
    <source>
        <dbReference type="PROSITE" id="PS50853"/>
    </source>
</evidence>
<evidence type="ECO:0000256" key="2">
    <source>
        <dbReference type="ARBA" id="ARBA00022692"/>
    </source>
</evidence>
<evidence type="ECO:0000313" key="12">
    <source>
        <dbReference type="RefSeq" id="XP_031430949.1"/>
    </source>
</evidence>
<dbReference type="PANTHER" id="PTHR23037:SF34">
    <property type="entry name" value="THROMBOPOIETIN RECEPTOR ISOFORM X1"/>
    <property type="match status" value="1"/>
</dbReference>
<feature type="domain" description="Fibronectin type-III" evidence="10">
    <location>
        <begin position="139"/>
        <end position="229"/>
    </location>
</feature>
<evidence type="ECO:0000256" key="8">
    <source>
        <dbReference type="SAM" id="Phobius"/>
    </source>
</evidence>
<keyword evidence="6 12" id="KW-0675">Receptor</keyword>
<dbReference type="KEGG" id="char:116222129"/>
<proteinExistence type="predicted"/>
<dbReference type="PANTHER" id="PTHR23037">
    <property type="entry name" value="CYTOKINE RECEPTOR"/>
    <property type="match status" value="1"/>
</dbReference>
<evidence type="ECO:0000256" key="6">
    <source>
        <dbReference type="ARBA" id="ARBA00023170"/>
    </source>
</evidence>
<sequence length="635" mass="71522">MLTCWMFFAWLQTCCIFTKGVDIGSSVQVSEKELQLLASENDPKCFMRTHYDFTCFWEELNRTGQSYHFIYDPGNGDGKTQCALTQRTTANGTILQICSFPQSHVLLFLPIDIWVVDVVTNVTVFQRNVYPYENQLPCPPKTISIQRTEEPGQLQVRWEAGMSDHVEIRYSSQTQPERKKVMKSSYTDNFVLTSLAPGEVCSVQMRVKLEGEGFWSDWSEPATAMVPQKAEATELLCHTADLQRIQCQWNKQAQMNEHAYNKEVSVFYREKVSSGWGDWKMCAKDHISALSCSFDGEQSGAIQVNLQVGSGPLDRTFYTEALTMQNRIKTEPPRALRGEPQGERLLLQWDAPAEIFAQDLIYEIRCRSKDEKAWKHFTWQSPKTSTYLNEQAGSQYFIQIKAKPDGPFYKGYWSDWSNTLTVDLPSNNGLLFIVCIPLAILLVLAVAASVFSQYFSKVKQYLWPPVPKLDKMLESFRTEGPQWTFNIKQCDDTPASVVEILSEIPAGSDGIQGTSACTSAPEGGFYSWVTQKEDGPAVDGCLEAGRDYVTLNTEVIPCLRGNEYVYGDIPVSCSCALEMQCHCTDTETHTSTVPGLAATSILNHSYQLLPQRADNWKSENITARYSNLDSAPGTA</sequence>
<keyword evidence="5 8" id="KW-0472">Membrane</keyword>
<gene>
    <name evidence="12" type="primary">mpl</name>
</gene>
<dbReference type="SUPFAM" id="SSF49265">
    <property type="entry name" value="Fibronectin type III"/>
    <property type="match status" value="4"/>
</dbReference>
<dbReference type="CDD" id="cd00063">
    <property type="entry name" value="FN3"/>
    <property type="match status" value="2"/>
</dbReference>
<dbReference type="Proteomes" id="UP000515152">
    <property type="component" value="Chromosome 10"/>
</dbReference>
<keyword evidence="11" id="KW-1185">Reference proteome</keyword>
<feature type="transmembrane region" description="Helical" evidence="8">
    <location>
        <begin position="429"/>
        <end position="451"/>
    </location>
</feature>
<dbReference type="InterPro" id="IPR036116">
    <property type="entry name" value="FN3_sf"/>
</dbReference>
<feature type="signal peptide" evidence="9">
    <location>
        <begin position="1"/>
        <end position="20"/>
    </location>
</feature>
<dbReference type="GeneID" id="116222129"/>
<feature type="domain" description="Fibronectin type-III" evidence="10">
    <location>
        <begin position="332"/>
        <end position="425"/>
    </location>
</feature>
<keyword evidence="3 9" id="KW-0732">Signal</keyword>
<evidence type="ECO:0000256" key="9">
    <source>
        <dbReference type="SAM" id="SignalP"/>
    </source>
</evidence>
<dbReference type="SMART" id="SM00060">
    <property type="entry name" value="FN3"/>
    <property type="match status" value="2"/>
</dbReference>
<feature type="chain" id="PRO_5027848086" evidence="9">
    <location>
        <begin position="21"/>
        <end position="635"/>
    </location>
</feature>
<dbReference type="InterPro" id="IPR003961">
    <property type="entry name" value="FN3_dom"/>
</dbReference>
<dbReference type="PROSITE" id="PS50853">
    <property type="entry name" value="FN3"/>
    <property type="match status" value="2"/>
</dbReference>
<organism evidence="11 12">
    <name type="scientific">Clupea harengus</name>
    <name type="common">Atlantic herring</name>
    <dbReference type="NCBI Taxonomy" id="7950"/>
    <lineage>
        <taxon>Eukaryota</taxon>
        <taxon>Metazoa</taxon>
        <taxon>Chordata</taxon>
        <taxon>Craniata</taxon>
        <taxon>Vertebrata</taxon>
        <taxon>Euteleostomi</taxon>
        <taxon>Actinopterygii</taxon>
        <taxon>Neopterygii</taxon>
        <taxon>Teleostei</taxon>
        <taxon>Clupei</taxon>
        <taxon>Clupeiformes</taxon>
        <taxon>Clupeoidei</taxon>
        <taxon>Clupeidae</taxon>
        <taxon>Clupea</taxon>
    </lineage>
</organism>
<dbReference type="CTD" id="4352"/>
<evidence type="ECO:0000313" key="11">
    <source>
        <dbReference type="Proteomes" id="UP000515152"/>
    </source>
</evidence>